<sequence>MSFWSEIVGQPAAVETLERASSTETEREPAHAWLITGPPGSGRSNLALRFAAALIARSPDEREAVHAQVRARTHPDATVLTTQKVIIGIDDVREILASAHYAPAEGRHRVIVIEDADRMPERTSNVLLKALEEPPERTVWLLCSPSEADLLPTIRSRARSLRLVTPPVEEVARLLHERDGVPRDSAAQAARLAQSHIGMARRLATDPDALARRSRTVELALDVETLGDAMRAAAELLKVAQADADAFTEQLDADEREDAMRSLGLAPGATIPPQLRAQLRALDEDQKRRATRSLRDGIDRILTDLLSLYRDMLLVVLDAGLEVINAEQYERLLRSAERWGAVRALAAVSSVETARERLARAVAPGLVLEAMFAGIVVAGNESATR</sequence>
<evidence type="ECO:0000256" key="1">
    <source>
        <dbReference type="SAM" id="MobiDB-lite"/>
    </source>
</evidence>
<comment type="caution">
    <text evidence="3">The sequence shown here is derived from an EMBL/GenBank/DDBJ whole genome shotgun (WGS) entry which is preliminary data.</text>
</comment>
<dbReference type="PANTHER" id="PTHR11669:SF8">
    <property type="entry name" value="DNA POLYMERASE III SUBUNIT DELTA"/>
    <property type="match status" value="1"/>
</dbReference>
<keyword evidence="4" id="KW-1185">Reference proteome</keyword>
<dbReference type="GO" id="GO:0006261">
    <property type="term" value="P:DNA-templated DNA replication"/>
    <property type="evidence" value="ECO:0007669"/>
    <property type="project" value="TreeGrafter"/>
</dbReference>
<dbReference type="SUPFAM" id="SSF52540">
    <property type="entry name" value="P-loop containing nucleoside triphosphate hydrolases"/>
    <property type="match status" value="1"/>
</dbReference>
<dbReference type="RefSeq" id="WP_208096633.1">
    <property type="nucleotide sequence ID" value="NZ_JAGDYM010000005.1"/>
</dbReference>
<dbReference type="Proteomes" id="UP000664382">
    <property type="component" value="Unassembled WGS sequence"/>
</dbReference>
<protein>
    <submittedName>
        <fullName evidence="3">DNA polymerase III subunit delta</fullName>
        <ecNumber evidence="3">2.7.7.7</ecNumber>
    </submittedName>
</protein>
<evidence type="ECO:0000259" key="2">
    <source>
        <dbReference type="SMART" id="SM00382"/>
    </source>
</evidence>
<evidence type="ECO:0000313" key="3">
    <source>
        <dbReference type="EMBL" id="MBO1901241.1"/>
    </source>
</evidence>
<gene>
    <name evidence="3" type="ORF">J4H92_04680</name>
</gene>
<accession>A0A939S7Q5</accession>
<dbReference type="InterPro" id="IPR003593">
    <property type="entry name" value="AAA+_ATPase"/>
</dbReference>
<dbReference type="Gene3D" id="3.40.50.300">
    <property type="entry name" value="P-loop containing nucleotide triphosphate hydrolases"/>
    <property type="match status" value="1"/>
</dbReference>
<organism evidence="3 4">
    <name type="scientific">Leucobacter weissii</name>
    <dbReference type="NCBI Taxonomy" id="1983706"/>
    <lineage>
        <taxon>Bacteria</taxon>
        <taxon>Bacillati</taxon>
        <taxon>Actinomycetota</taxon>
        <taxon>Actinomycetes</taxon>
        <taxon>Micrococcales</taxon>
        <taxon>Microbacteriaceae</taxon>
        <taxon>Leucobacter</taxon>
    </lineage>
</organism>
<feature type="region of interest" description="Disordered" evidence="1">
    <location>
        <begin position="15"/>
        <end position="38"/>
    </location>
</feature>
<dbReference type="SMART" id="SM00382">
    <property type="entry name" value="AAA"/>
    <property type="match status" value="1"/>
</dbReference>
<evidence type="ECO:0000313" key="4">
    <source>
        <dbReference type="Proteomes" id="UP000664382"/>
    </source>
</evidence>
<dbReference type="NCBIfam" id="NF005926">
    <property type="entry name" value="PRK07940.1"/>
    <property type="match status" value="1"/>
</dbReference>
<feature type="domain" description="AAA+ ATPase" evidence="2">
    <location>
        <begin position="29"/>
        <end position="224"/>
    </location>
</feature>
<keyword evidence="3" id="KW-0548">Nucleotidyltransferase</keyword>
<dbReference type="EMBL" id="JAGDYM010000005">
    <property type="protein sequence ID" value="MBO1901241.1"/>
    <property type="molecule type" value="Genomic_DNA"/>
</dbReference>
<name>A0A939S7Q5_9MICO</name>
<dbReference type="InterPro" id="IPR050238">
    <property type="entry name" value="DNA_Rep/Repair_Clamp_Loader"/>
</dbReference>
<dbReference type="AlphaFoldDB" id="A0A939S7Q5"/>
<dbReference type="InterPro" id="IPR027417">
    <property type="entry name" value="P-loop_NTPase"/>
</dbReference>
<dbReference type="GO" id="GO:0003887">
    <property type="term" value="F:DNA-directed DNA polymerase activity"/>
    <property type="evidence" value="ECO:0007669"/>
    <property type="project" value="UniProtKB-EC"/>
</dbReference>
<dbReference type="Pfam" id="PF13177">
    <property type="entry name" value="DNA_pol3_delta2"/>
    <property type="match status" value="1"/>
</dbReference>
<reference evidence="3" key="1">
    <citation type="submission" date="2021-03" db="EMBL/GenBank/DDBJ databases">
        <title>Leucobacter chromiisoli sp. nov., isolated from chromium-containing soil of chemical plant.</title>
        <authorList>
            <person name="Xu Z."/>
        </authorList>
    </citation>
    <scope>NUCLEOTIDE SEQUENCE</scope>
    <source>
        <strain evidence="3">S27</strain>
    </source>
</reference>
<dbReference type="EC" id="2.7.7.7" evidence="3"/>
<proteinExistence type="predicted"/>
<keyword evidence="3" id="KW-0808">Transferase</keyword>
<dbReference type="PANTHER" id="PTHR11669">
    <property type="entry name" value="REPLICATION FACTOR C / DNA POLYMERASE III GAMMA-TAU SUBUNIT"/>
    <property type="match status" value="1"/>
</dbReference>